<evidence type="ECO:0000256" key="5">
    <source>
        <dbReference type="ARBA" id="ARBA00023136"/>
    </source>
</evidence>
<dbReference type="Proteomes" id="UP001500483">
    <property type="component" value="Unassembled WGS sequence"/>
</dbReference>
<keyword evidence="3 6" id="KW-0812">Transmembrane</keyword>
<dbReference type="Pfam" id="PF13396">
    <property type="entry name" value="PLDc_N"/>
    <property type="match status" value="1"/>
</dbReference>
<accession>A0ABP6RXS4</accession>
<organism evidence="8 9">
    <name type="scientific">Saccharopolyspora gregorii</name>
    <dbReference type="NCBI Taxonomy" id="33914"/>
    <lineage>
        <taxon>Bacteria</taxon>
        <taxon>Bacillati</taxon>
        <taxon>Actinomycetota</taxon>
        <taxon>Actinomycetes</taxon>
        <taxon>Pseudonocardiales</taxon>
        <taxon>Pseudonocardiaceae</taxon>
        <taxon>Saccharopolyspora</taxon>
    </lineage>
</organism>
<evidence type="ECO:0000256" key="3">
    <source>
        <dbReference type="ARBA" id="ARBA00022692"/>
    </source>
</evidence>
<keyword evidence="4 6" id="KW-1133">Transmembrane helix</keyword>
<protein>
    <recommendedName>
        <fullName evidence="7">Cardiolipin synthase N-terminal domain-containing protein</fullName>
    </recommendedName>
</protein>
<keyword evidence="9" id="KW-1185">Reference proteome</keyword>
<feature type="transmembrane region" description="Helical" evidence="6">
    <location>
        <begin position="57"/>
        <end position="78"/>
    </location>
</feature>
<keyword evidence="5 6" id="KW-0472">Membrane</keyword>
<evidence type="ECO:0000259" key="7">
    <source>
        <dbReference type="Pfam" id="PF13396"/>
    </source>
</evidence>
<evidence type="ECO:0000313" key="8">
    <source>
        <dbReference type="EMBL" id="GAA3362915.1"/>
    </source>
</evidence>
<comment type="caution">
    <text evidence="8">The sequence shown here is derived from an EMBL/GenBank/DDBJ whole genome shotgun (WGS) entry which is preliminary data.</text>
</comment>
<feature type="transmembrane region" description="Helical" evidence="6">
    <location>
        <begin position="21"/>
        <end position="51"/>
    </location>
</feature>
<dbReference type="InterPro" id="IPR027379">
    <property type="entry name" value="CLS_N"/>
</dbReference>
<feature type="domain" description="Cardiolipin synthase N-terminal" evidence="7">
    <location>
        <begin position="38"/>
        <end position="79"/>
    </location>
</feature>
<evidence type="ECO:0000256" key="1">
    <source>
        <dbReference type="ARBA" id="ARBA00004651"/>
    </source>
</evidence>
<evidence type="ECO:0000256" key="4">
    <source>
        <dbReference type="ARBA" id="ARBA00022989"/>
    </source>
</evidence>
<dbReference type="EMBL" id="BAAAYK010000038">
    <property type="protein sequence ID" value="GAA3362915.1"/>
    <property type="molecule type" value="Genomic_DNA"/>
</dbReference>
<name>A0ABP6RXS4_9PSEU</name>
<gene>
    <name evidence="8" type="ORF">GCM10020366_52760</name>
</gene>
<comment type="subcellular location">
    <subcellularLocation>
        <location evidence="1">Cell membrane</location>
        <topology evidence="1">Multi-pass membrane protein</topology>
    </subcellularLocation>
</comment>
<evidence type="ECO:0000313" key="9">
    <source>
        <dbReference type="Proteomes" id="UP001500483"/>
    </source>
</evidence>
<evidence type="ECO:0000256" key="6">
    <source>
        <dbReference type="SAM" id="Phobius"/>
    </source>
</evidence>
<proteinExistence type="predicted"/>
<dbReference type="RefSeq" id="WP_258346085.1">
    <property type="nucleotide sequence ID" value="NZ_CP059556.1"/>
</dbReference>
<reference evidence="9" key="1">
    <citation type="journal article" date="2019" name="Int. J. Syst. Evol. Microbiol.">
        <title>The Global Catalogue of Microorganisms (GCM) 10K type strain sequencing project: providing services to taxonomists for standard genome sequencing and annotation.</title>
        <authorList>
            <consortium name="The Broad Institute Genomics Platform"/>
            <consortium name="The Broad Institute Genome Sequencing Center for Infectious Disease"/>
            <person name="Wu L."/>
            <person name="Ma J."/>
        </authorList>
    </citation>
    <scope>NUCLEOTIDE SEQUENCE [LARGE SCALE GENOMIC DNA]</scope>
    <source>
        <strain evidence="9">JCM 9687</strain>
    </source>
</reference>
<keyword evidence="2" id="KW-1003">Cell membrane</keyword>
<evidence type="ECO:0000256" key="2">
    <source>
        <dbReference type="ARBA" id="ARBA00022475"/>
    </source>
</evidence>
<sequence>MMSLVAQQSMAAANGTEQIWGFLLVGGSLLVAAAFVFLFIAALISILGSALSGGMKLVWIVLAFIAPFLGSLLWFVVGRPDAHRRYAR</sequence>